<gene>
    <name evidence="1" type="ORF">NOG11_14895</name>
</gene>
<sequence length="114" mass="12253">VSDSSNQPVSMAGLASASYQYDGHMRRAVQVISGKKVRSVYSLGGQLLHRHALAHGSVPEKRTDYVTAGGMSVVRLENGSPTYIASDHLGSASVGFDGGGAFKWREEYYPYGEK</sequence>
<feature type="non-terminal residue" evidence="1">
    <location>
        <position position="1"/>
    </location>
</feature>
<keyword evidence="2" id="KW-1185">Reference proteome</keyword>
<dbReference type="EMBL" id="JANIBC010000047">
    <property type="protein sequence ID" value="MCQ8186665.1"/>
    <property type="molecule type" value="Genomic_DNA"/>
</dbReference>
<feature type="non-terminal residue" evidence="1">
    <location>
        <position position="114"/>
    </location>
</feature>
<proteinExistence type="predicted"/>
<dbReference type="Proteomes" id="UP001142610">
    <property type="component" value="Unassembled WGS sequence"/>
</dbReference>
<dbReference type="Gene3D" id="2.180.10.10">
    <property type="entry name" value="RHS repeat-associated core"/>
    <property type="match status" value="1"/>
</dbReference>
<dbReference type="AlphaFoldDB" id="A0A9X2LBK1"/>
<evidence type="ECO:0008006" key="3">
    <source>
        <dbReference type="Google" id="ProtNLM"/>
    </source>
</evidence>
<evidence type="ECO:0000313" key="2">
    <source>
        <dbReference type="Proteomes" id="UP001142610"/>
    </source>
</evidence>
<reference evidence="1" key="1">
    <citation type="submission" date="2022-07" db="EMBL/GenBank/DDBJ databases">
        <title>Parvularcula maris sp. nov., an algicidal bacterium isolated from seawater.</title>
        <authorList>
            <person name="Li F."/>
        </authorList>
    </citation>
    <scope>NUCLEOTIDE SEQUENCE</scope>
    <source>
        <strain evidence="1">BGMRC 0090</strain>
    </source>
</reference>
<protein>
    <recommendedName>
        <fullName evidence="3">RHS repeat protein</fullName>
    </recommendedName>
</protein>
<comment type="caution">
    <text evidence="1">The sequence shown here is derived from an EMBL/GenBank/DDBJ whole genome shotgun (WGS) entry which is preliminary data.</text>
</comment>
<accession>A0A9X2LBK1</accession>
<evidence type="ECO:0000313" key="1">
    <source>
        <dbReference type="EMBL" id="MCQ8186665.1"/>
    </source>
</evidence>
<organism evidence="1 2">
    <name type="scientific">Parvularcula maris</name>
    <dbReference type="NCBI Taxonomy" id="2965077"/>
    <lineage>
        <taxon>Bacteria</taxon>
        <taxon>Pseudomonadati</taxon>
        <taxon>Pseudomonadota</taxon>
        <taxon>Alphaproteobacteria</taxon>
        <taxon>Parvularculales</taxon>
        <taxon>Parvularculaceae</taxon>
        <taxon>Parvularcula</taxon>
    </lineage>
</organism>
<name>A0A9X2LBK1_9PROT</name>